<dbReference type="InterPro" id="IPR018490">
    <property type="entry name" value="cNMP-bd_dom_sf"/>
</dbReference>
<organism evidence="6 7">
    <name type="scientific">Virgisporangium aliadipatigenens</name>
    <dbReference type="NCBI Taxonomy" id="741659"/>
    <lineage>
        <taxon>Bacteria</taxon>
        <taxon>Bacillati</taxon>
        <taxon>Actinomycetota</taxon>
        <taxon>Actinomycetes</taxon>
        <taxon>Micromonosporales</taxon>
        <taxon>Micromonosporaceae</taxon>
        <taxon>Virgisporangium</taxon>
    </lineage>
</organism>
<dbReference type="SMART" id="SM00419">
    <property type="entry name" value="HTH_CRP"/>
    <property type="match status" value="1"/>
</dbReference>
<dbReference type="GO" id="GO:0003700">
    <property type="term" value="F:DNA-binding transcription factor activity"/>
    <property type="evidence" value="ECO:0007669"/>
    <property type="project" value="TreeGrafter"/>
</dbReference>
<accession>A0A8J3YS67</accession>
<name>A0A8J3YS67_9ACTN</name>
<dbReference type="InterPro" id="IPR050397">
    <property type="entry name" value="Env_Response_Regulators"/>
</dbReference>
<dbReference type="Pfam" id="PF00027">
    <property type="entry name" value="cNMP_binding"/>
    <property type="match status" value="1"/>
</dbReference>
<dbReference type="PANTHER" id="PTHR24567:SF74">
    <property type="entry name" value="HTH-TYPE TRANSCRIPTIONAL REGULATOR ARCR"/>
    <property type="match status" value="1"/>
</dbReference>
<dbReference type="PROSITE" id="PS50042">
    <property type="entry name" value="CNMP_BINDING_3"/>
    <property type="match status" value="1"/>
</dbReference>
<evidence type="ECO:0000256" key="2">
    <source>
        <dbReference type="ARBA" id="ARBA00023125"/>
    </source>
</evidence>
<dbReference type="PROSITE" id="PS51063">
    <property type="entry name" value="HTH_CRP_2"/>
    <property type="match status" value="1"/>
</dbReference>
<feature type="domain" description="Cyclic nucleotide-binding" evidence="4">
    <location>
        <begin position="41"/>
        <end position="115"/>
    </location>
</feature>
<evidence type="ECO:0008006" key="8">
    <source>
        <dbReference type="Google" id="ProtNLM"/>
    </source>
</evidence>
<keyword evidence="3" id="KW-0804">Transcription</keyword>
<gene>
    <name evidence="6" type="ORF">Val02_58610</name>
</gene>
<keyword evidence="2" id="KW-0238">DNA-binding</keyword>
<dbReference type="CDD" id="cd00038">
    <property type="entry name" value="CAP_ED"/>
    <property type="match status" value="1"/>
</dbReference>
<comment type="caution">
    <text evidence="6">The sequence shown here is derived from an EMBL/GenBank/DDBJ whole genome shotgun (WGS) entry which is preliminary data.</text>
</comment>
<dbReference type="Pfam" id="PF13545">
    <property type="entry name" value="HTH_Crp_2"/>
    <property type="match status" value="1"/>
</dbReference>
<evidence type="ECO:0000313" key="6">
    <source>
        <dbReference type="EMBL" id="GIJ48975.1"/>
    </source>
</evidence>
<dbReference type="Proteomes" id="UP000619260">
    <property type="component" value="Unassembled WGS sequence"/>
</dbReference>
<dbReference type="SUPFAM" id="SSF51206">
    <property type="entry name" value="cAMP-binding domain-like"/>
    <property type="match status" value="1"/>
</dbReference>
<keyword evidence="7" id="KW-1185">Reference proteome</keyword>
<dbReference type="AlphaFoldDB" id="A0A8J3YS67"/>
<sequence length="245" mass="26076">MSAQPIGIFTAAGSSSAVRRNGSVSVNRRLPDRARDPVAWQMLSDIGLRRVLAPGAVLSTDSERGGVVVLVEDGAVKVVGVAENGNMAVLAVRSAGSLIGELAFVTPERHLTSVIGLLPATVVTVPAARLSAALQTRPTNALLLLNSVTARVHEADRRRVEYASYSVPERICRVLVDLADQFRFNGGLGRTVIPLVQQDLAGLAGASREATAKVLRRLREAGAIRTQRSRIVILRTDLIVTGSYQ</sequence>
<dbReference type="GO" id="GO:0005829">
    <property type="term" value="C:cytosol"/>
    <property type="evidence" value="ECO:0007669"/>
    <property type="project" value="TreeGrafter"/>
</dbReference>
<dbReference type="PANTHER" id="PTHR24567">
    <property type="entry name" value="CRP FAMILY TRANSCRIPTIONAL REGULATORY PROTEIN"/>
    <property type="match status" value="1"/>
</dbReference>
<protein>
    <recommendedName>
        <fullName evidence="8">Crp/Fnr family transcriptional regulator</fullName>
    </recommendedName>
</protein>
<dbReference type="SUPFAM" id="SSF46785">
    <property type="entry name" value="Winged helix' DNA-binding domain"/>
    <property type="match status" value="1"/>
</dbReference>
<evidence type="ECO:0000259" key="4">
    <source>
        <dbReference type="PROSITE" id="PS50042"/>
    </source>
</evidence>
<dbReference type="GO" id="GO:0003677">
    <property type="term" value="F:DNA binding"/>
    <property type="evidence" value="ECO:0007669"/>
    <property type="project" value="UniProtKB-KW"/>
</dbReference>
<dbReference type="InterPro" id="IPR000595">
    <property type="entry name" value="cNMP-bd_dom"/>
</dbReference>
<proteinExistence type="predicted"/>
<dbReference type="EMBL" id="BOPF01000023">
    <property type="protein sequence ID" value="GIJ48975.1"/>
    <property type="molecule type" value="Genomic_DNA"/>
</dbReference>
<evidence type="ECO:0000256" key="3">
    <source>
        <dbReference type="ARBA" id="ARBA00023163"/>
    </source>
</evidence>
<feature type="domain" description="HTH crp-type" evidence="5">
    <location>
        <begin position="165"/>
        <end position="237"/>
    </location>
</feature>
<keyword evidence="1" id="KW-0805">Transcription regulation</keyword>
<evidence type="ECO:0000259" key="5">
    <source>
        <dbReference type="PROSITE" id="PS51063"/>
    </source>
</evidence>
<dbReference type="InterPro" id="IPR036390">
    <property type="entry name" value="WH_DNA-bd_sf"/>
</dbReference>
<dbReference type="Gene3D" id="2.60.120.10">
    <property type="entry name" value="Jelly Rolls"/>
    <property type="match status" value="1"/>
</dbReference>
<evidence type="ECO:0000256" key="1">
    <source>
        <dbReference type="ARBA" id="ARBA00023015"/>
    </source>
</evidence>
<evidence type="ECO:0000313" key="7">
    <source>
        <dbReference type="Proteomes" id="UP000619260"/>
    </source>
</evidence>
<reference evidence="6" key="1">
    <citation type="submission" date="2021-01" db="EMBL/GenBank/DDBJ databases">
        <title>Whole genome shotgun sequence of Virgisporangium aliadipatigenens NBRC 105644.</title>
        <authorList>
            <person name="Komaki H."/>
            <person name="Tamura T."/>
        </authorList>
    </citation>
    <scope>NUCLEOTIDE SEQUENCE</scope>
    <source>
        <strain evidence="6">NBRC 105644</strain>
    </source>
</reference>
<dbReference type="InterPro" id="IPR012318">
    <property type="entry name" value="HTH_CRP"/>
</dbReference>
<dbReference type="InterPro" id="IPR014710">
    <property type="entry name" value="RmlC-like_jellyroll"/>
</dbReference>